<dbReference type="Proteomes" id="UP000775547">
    <property type="component" value="Unassembled WGS sequence"/>
</dbReference>
<feature type="compositionally biased region" description="Polar residues" evidence="1">
    <location>
        <begin position="169"/>
        <end position="178"/>
    </location>
</feature>
<comment type="caution">
    <text evidence="2">The sequence shown here is derived from an EMBL/GenBank/DDBJ whole genome shotgun (WGS) entry which is preliminary data.</text>
</comment>
<reference evidence="2" key="2">
    <citation type="submission" date="2021-10" db="EMBL/GenBank/DDBJ databases">
        <title>Phylogenomics reveals ancestral predisposition of the termite-cultivated fungus Termitomyces towards a domesticated lifestyle.</title>
        <authorList>
            <person name="Auxier B."/>
            <person name="Grum-Grzhimaylo A."/>
            <person name="Cardenas M.E."/>
            <person name="Lodge J.D."/>
            <person name="Laessoe T."/>
            <person name="Pedersen O."/>
            <person name="Smith M.E."/>
            <person name="Kuyper T.W."/>
            <person name="Franco-Molano E.A."/>
            <person name="Baroni T.J."/>
            <person name="Aanen D.K."/>
        </authorList>
    </citation>
    <scope>NUCLEOTIDE SEQUENCE</scope>
    <source>
        <strain evidence="2">AP01</strain>
        <tissue evidence="2">Mycelium</tissue>
    </source>
</reference>
<evidence type="ECO:0000313" key="3">
    <source>
        <dbReference type="Proteomes" id="UP000775547"/>
    </source>
</evidence>
<name>A0A9P7G547_9AGAR</name>
<gene>
    <name evidence="2" type="ORF">DXG03_007547</name>
</gene>
<keyword evidence="3" id="KW-1185">Reference proteome</keyword>
<dbReference type="AlphaFoldDB" id="A0A9P7G547"/>
<feature type="region of interest" description="Disordered" evidence="1">
    <location>
        <begin position="129"/>
        <end position="178"/>
    </location>
</feature>
<reference evidence="2" key="1">
    <citation type="submission" date="2020-07" db="EMBL/GenBank/DDBJ databases">
        <authorList>
            <person name="Nieuwenhuis M."/>
            <person name="Van De Peppel L.J.J."/>
        </authorList>
    </citation>
    <scope>NUCLEOTIDE SEQUENCE</scope>
    <source>
        <strain evidence="2">AP01</strain>
        <tissue evidence="2">Mycelium</tissue>
    </source>
</reference>
<protein>
    <submittedName>
        <fullName evidence="2">Uncharacterized protein</fullName>
    </submittedName>
</protein>
<dbReference type="EMBL" id="JABCKV010000568">
    <property type="protein sequence ID" value="KAG5640677.1"/>
    <property type="molecule type" value="Genomic_DNA"/>
</dbReference>
<feature type="compositionally biased region" description="Low complexity" evidence="1">
    <location>
        <begin position="148"/>
        <end position="163"/>
    </location>
</feature>
<evidence type="ECO:0000256" key="1">
    <source>
        <dbReference type="SAM" id="MobiDB-lite"/>
    </source>
</evidence>
<organism evidence="2 3">
    <name type="scientific">Asterophora parasitica</name>
    <dbReference type="NCBI Taxonomy" id="117018"/>
    <lineage>
        <taxon>Eukaryota</taxon>
        <taxon>Fungi</taxon>
        <taxon>Dikarya</taxon>
        <taxon>Basidiomycota</taxon>
        <taxon>Agaricomycotina</taxon>
        <taxon>Agaricomycetes</taxon>
        <taxon>Agaricomycetidae</taxon>
        <taxon>Agaricales</taxon>
        <taxon>Tricholomatineae</taxon>
        <taxon>Lyophyllaceae</taxon>
        <taxon>Asterophora</taxon>
    </lineage>
</organism>
<dbReference type="Gene3D" id="3.80.10.10">
    <property type="entry name" value="Ribonuclease Inhibitor"/>
    <property type="match status" value="1"/>
</dbReference>
<accession>A0A9P7G547</accession>
<dbReference type="InterPro" id="IPR032675">
    <property type="entry name" value="LRR_dom_sf"/>
</dbReference>
<proteinExistence type="predicted"/>
<sequence>MPFTSLLGQFKGAVRTPQYAKAGLLPGRIASTYTTLVTCQQPRLSEWTKLWRPPPIKYSPLGPVIRELRATTNFTKPELYDLPNVYYAPLWRYLITKKEHNNRPTARSFWSLPKVDFYSTMRQHLGIPDDSSLKLPSATNGSRGTDVLQSSPPSLPNSSIVSLEGDAESSINGATTHTSRALPTIHEIDLAASSNGDSKDLARPPSAWVVPDEWKLVTSLTIQDLITPQMLLRIIEGCTRLRRLSANIHPPSSSQDSDDELGVSKTHADKLETLLITTSAELYPIFKSLHLPNLKTLSVEWHRSLGHEFPSCHPRLGLLDLLTASSSLTSLSLFNIFPPEHELLVYLQGKQAQIIEELVVRGDYTPPLDISSGRLVTGKTLSTLSEKPFSWLRNLDISHISANDGQLSHLMMSISSQSSKRTPRQLTFSFLEGESDHKDDMKCFRRLTNKQGLKVLERKGAERLLVVTAV</sequence>
<evidence type="ECO:0000313" key="2">
    <source>
        <dbReference type="EMBL" id="KAG5640677.1"/>
    </source>
</evidence>